<sequence length="554" mass="60448">MKWERVQVKVKAKETPDGKKPAVRRGGAHGPGRKWGHTCNAVKSGRLLYVFGGYGRDDCQTNDVHVFDTTKQTWSKPMVKGTAPTPRDSHTCTTVGSKLFVFGGTDGNSPLKDLHILDTVTNQWSTPITKGDGPAAREGHSAALIGTRLFVFGGCGRSPDDMEETYFNDLYILETTTFQWTKAATLGTAPAPRDSHTCSSYRNTFIVLGGEDSSNSYLSDIYVLDADTLVWKELRTTGQKLIPRAGHTTVALGKYLFVFGGFTDDRKLFDDLHVLHVESGIWTKATTTGEGPSPRFSLAGDCADPEKGILLFLGGCNENLEALEDMYYLDTDMKVEVSHGDPKPEKLSLRKELKRKQQEQFMTPEKGKEGIVLDDSFRSTLTSTPTGAMSKMAFQDFKPMIDKSFEAKVTDVFHYGYSVETNIDGKQLRGLLFSYKPGYYSAVHNHLTKKKVNEEAEEAKIREARRAERRQARQAKLMVKRAAEAVAAANAIVAANQGAPAISGVVPTVAPASALPATAVVASTLASAEAAQTNPTTQGAVQIAEEHVQTAVQQ</sequence>
<dbReference type="Pfam" id="PF24681">
    <property type="entry name" value="Kelch_KLHDC2_KLHL20_DRC7"/>
    <property type="match status" value="1"/>
</dbReference>
<name>A0A2R6X7N6_MARPO</name>
<organism evidence="2 3">
    <name type="scientific">Marchantia polymorpha</name>
    <name type="common">Common liverwort</name>
    <name type="synonym">Marchantia aquatica</name>
    <dbReference type="NCBI Taxonomy" id="3197"/>
    <lineage>
        <taxon>Eukaryota</taxon>
        <taxon>Viridiplantae</taxon>
        <taxon>Streptophyta</taxon>
        <taxon>Embryophyta</taxon>
        <taxon>Marchantiophyta</taxon>
        <taxon>Marchantiopsida</taxon>
        <taxon>Marchantiidae</taxon>
        <taxon>Marchantiales</taxon>
        <taxon>Marchantiaceae</taxon>
        <taxon>Marchantia</taxon>
    </lineage>
</organism>
<dbReference type="InterPro" id="IPR015915">
    <property type="entry name" value="Kelch-typ_b-propeller"/>
</dbReference>
<feature type="compositionally biased region" description="Basic residues" evidence="1">
    <location>
        <begin position="21"/>
        <end position="32"/>
    </location>
</feature>
<feature type="compositionally biased region" description="Basic and acidic residues" evidence="1">
    <location>
        <begin position="5"/>
        <end position="20"/>
    </location>
</feature>
<dbReference type="PANTHER" id="PTHR23244">
    <property type="entry name" value="KELCH REPEAT DOMAIN"/>
    <property type="match status" value="1"/>
</dbReference>
<dbReference type="InterPro" id="IPR011043">
    <property type="entry name" value="Gal_Oxase/kelch_b-propeller"/>
</dbReference>
<reference evidence="2" key="2">
    <citation type="submission" date="2017-12" db="EMBL/GenBank/DDBJ databases">
        <title>WGS assembly of Marchantia polymorpha.</title>
        <authorList>
            <person name="Bowman J.L."/>
            <person name="Kohchi T."/>
            <person name="Yamato K.T."/>
            <person name="Jenkins J."/>
            <person name="Shu S."/>
            <person name="Ishizaki K."/>
            <person name="Yamaoka S."/>
            <person name="Nishihama R."/>
            <person name="Nakamura Y."/>
            <person name="Berger F."/>
            <person name="Adam C."/>
            <person name="Aki S.S."/>
            <person name="Althoff F."/>
            <person name="Araki T."/>
            <person name="Arteaga-Vazquez M.A."/>
            <person name="Balasubrmanian S."/>
            <person name="Bauer D."/>
            <person name="Boehm C.R."/>
            <person name="Briginshaw L."/>
            <person name="Caballero-Perez J."/>
            <person name="Catarino B."/>
            <person name="Chen F."/>
            <person name="Chiyoda S."/>
            <person name="Chovatia M."/>
            <person name="Davies K.M."/>
            <person name="Delmans M."/>
            <person name="Demura T."/>
            <person name="Dierschke T."/>
            <person name="Dolan L."/>
            <person name="Dorantes-Acosta A.E."/>
            <person name="Eklund D.M."/>
            <person name="Florent S.N."/>
            <person name="Flores-Sandoval E."/>
            <person name="Fujiyama A."/>
            <person name="Fukuzawa H."/>
            <person name="Galik B."/>
            <person name="Grimanelli D."/>
            <person name="Grimwood J."/>
            <person name="Grossniklaus U."/>
            <person name="Hamada T."/>
            <person name="Haseloff J."/>
            <person name="Hetherington A.J."/>
            <person name="Higo A."/>
            <person name="Hirakawa Y."/>
            <person name="Hundley H.N."/>
            <person name="Ikeda Y."/>
            <person name="Inoue K."/>
            <person name="Inoue S."/>
            <person name="Ishida S."/>
            <person name="Jia Q."/>
            <person name="Kakita M."/>
            <person name="Kanazawa T."/>
            <person name="Kawai Y."/>
            <person name="Kawashima T."/>
            <person name="Kennedy M."/>
            <person name="Kinose K."/>
            <person name="Kinoshita T."/>
            <person name="Kohara Y."/>
            <person name="Koide E."/>
            <person name="Komatsu K."/>
            <person name="Kopischke S."/>
            <person name="Kubo M."/>
            <person name="Kyozuka J."/>
            <person name="Lagercrantz U."/>
            <person name="Lin S.S."/>
            <person name="Lindquist E."/>
            <person name="Lipzen A.M."/>
            <person name="Lu C."/>
            <person name="Luna E.D."/>
            <person name="Martienssen R.A."/>
            <person name="Minamino N."/>
            <person name="Mizutani M."/>
            <person name="Mizutani M."/>
            <person name="Mochizuki N."/>
            <person name="Monte I."/>
            <person name="Mosher R."/>
            <person name="Nagasaki H."/>
            <person name="Nakagami H."/>
            <person name="Naramoto S."/>
            <person name="Nishitani K."/>
            <person name="Ohtani M."/>
            <person name="Okamoto T."/>
            <person name="Okumura M."/>
            <person name="Phillips J."/>
            <person name="Pollak B."/>
            <person name="Reinders A."/>
            <person name="Roevekamp M."/>
            <person name="Sano R."/>
            <person name="Sawa S."/>
            <person name="Schmid M.W."/>
            <person name="Shirakawa M."/>
            <person name="Solano R."/>
            <person name="Spunde A."/>
            <person name="Suetsugu N."/>
            <person name="Sugano S."/>
            <person name="Sugiyama A."/>
            <person name="Sun R."/>
            <person name="Suzuki Y."/>
            <person name="Takenaka M."/>
            <person name="Takezawa D."/>
            <person name="Tomogane H."/>
            <person name="Tsuzuki M."/>
            <person name="Ueda T."/>
            <person name="Umeda M."/>
            <person name="Ward J.M."/>
            <person name="Watanabe Y."/>
            <person name="Yazaki K."/>
            <person name="Yokoyama R."/>
            <person name="Yoshitake Y."/>
            <person name="Yotsui I."/>
            <person name="Zachgo S."/>
            <person name="Schmutz J."/>
        </authorList>
    </citation>
    <scope>NUCLEOTIDE SEQUENCE [LARGE SCALE GENOMIC DNA]</scope>
    <source>
        <strain evidence="2">Tak-1</strain>
    </source>
</reference>
<dbReference type="PANTHER" id="PTHR23244:SF471">
    <property type="entry name" value="GUANINE NUCLEOTIDE-BINDING PROTEIN SUBUNIT BETA 1-RELATED"/>
    <property type="match status" value="1"/>
</dbReference>
<dbReference type="Gramene" id="Mp2g04340.1">
    <property type="protein sequence ID" value="Mp2g04340.1.cds"/>
    <property type="gene ID" value="Mp2g04340"/>
</dbReference>
<dbReference type="SUPFAM" id="SSF50965">
    <property type="entry name" value="Galactose oxidase, central domain"/>
    <property type="match status" value="1"/>
</dbReference>
<evidence type="ECO:0000256" key="1">
    <source>
        <dbReference type="SAM" id="MobiDB-lite"/>
    </source>
</evidence>
<feature type="region of interest" description="Disordered" evidence="1">
    <location>
        <begin position="5"/>
        <end position="32"/>
    </location>
</feature>
<dbReference type="Proteomes" id="UP000244005">
    <property type="component" value="Unassembled WGS sequence"/>
</dbReference>
<reference evidence="3" key="1">
    <citation type="journal article" date="2017" name="Cell">
        <title>Insights into land plant evolution garnered from the Marchantia polymorpha genome.</title>
        <authorList>
            <person name="Bowman J.L."/>
            <person name="Kohchi T."/>
            <person name="Yamato K.T."/>
            <person name="Jenkins J."/>
            <person name="Shu S."/>
            <person name="Ishizaki K."/>
            <person name="Yamaoka S."/>
            <person name="Nishihama R."/>
            <person name="Nakamura Y."/>
            <person name="Berger F."/>
            <person name="Adam C."/>
            <person name="Aki S.S."/>
            <person name="Althoff F."/>
            <person name="Araki T."/>
            <person name="Arteaga-Vazquez M.A."/>
            <person name="Balasubrmanian S."/>
            <person name="Barry K."/>
            <person name="Bauer D."/>
            <person name="Boehm C.R."/>
            <person name="Briginshaw L."/>
            <person name="Caballero-Perez J."/>
            <person name="Catarino B."/>
            <person name="Chen F."/>
            <person name="Chiyoda S."/>
            <person name="Chovatia M."/>
            <person name="Davies K.M."/>
            <person name="Delmans M."/>
            <person name="Demura T."/>
            <person name="Dierschke T."/>
            <person name="Dolan L."/>
            <person name="Dorantes-Acosta A.E."/>
            <person name="Eklund D.M."/>
            <person name="Florent S.N."/>
            <person name="Flores-Sandoval E."/>
            <person name="Fujiyama A."/>
            <person name="Fukuzawa H."/>
            <person name="Galik B."/>
            <person name="Grimanelli D."/>
            <person name="Grimwood J."/>
            <person name="Grossniklaus U."/>
            <person name="Hamada T."/>
            <person name="Haseloff J."/>
            <person name="Hetherington A.J."/>
            <person name="Higo A."/>
            <person name="Hirakawa Y."/>
            <person name="Hundley H.N."/>
            <person name="Ikeda Y."/>
            <person name="Inoue K."/>
            <person name="Inoue S.I."/>
            <person name="Ishida S."/>
            <person name="Jia Q."/>
            <person name="Kakita M."/>
            <person name="Kanazawa T."/>
            <person name="Kawai Y."/>
            <person name="Kawashima T."/>
            <person name="Kennedy M."/>
            <person name="Kinose K."/>
            <person name="Kinoshita T."/>
            <person name="Kohara Y."/>
            <person name="Koide E."/>
            <person name="Komatsu K."/>
            <person name="Kopischke S."/>
            <person name="Kubo M."/>
            <person name="Kyozuka J."/>
            <person name="Lagercrantz U."/>
            <person name="Lin S.S."/>
            <person name="Lindquist E."/>
            <person name="Lipzen A.M."/>
            <person name="Lu C.W."/>
            <person name="De Luna E."/>
            <person name="Martienssen R.A."/>
            <person name="Minamino N."/>
            <person name="Mizutani M."/>
            <person name="Mizutani M."/>
            <person name="Mochizuki N."/>
            <person name="Monte I."/>
            <person name="Mosher R."/>
            <person name="Nagasaki H."/>
            <person name="Nakagami H."/>
            <person name="Naramoto S."/>
            <person name="Nishitani K."/>
            <person name="Ohtani M."/>
            <person name="Okamoto T."/>
            <person name="Okumura M."/>
            <person name="Phillips J."/>
            <person name="Pollak B."/>
            <person name="Reinders A."/>
            <person name="Rovekamp M."/>
            <person name="Sano R."/>
            <person name="Sawa S."/>
            <person name="Schmid M.W."/>
            <person name="Shirakawa M."/>
            <person name="Solano R."/>
            <person name="Spunde A."/>
            <person name="Suetsugu N."/>
            <person name="Sugano S."/>
            <person name="Sugiyama A."/>
            <person name="Sun R."/>
            <person name="Suzuki Y."/>
            <person name="Takenaka M."/>
            <person name="Takezawa D."/>
            <person name="Tomogane H."/>
            <person name="Tsuzuki M."/>
            <person name="Ueda T."/>
            <person name="Umeda M."/>
            <person name="Ward J.M."/>
            <person name="Watanabe Y."/>
            <person name="Yazaki K."/>
            <person name="Yokoyama R."/>
            <person name="Yoshitake Y."/>
            <person name="Yotsui I."/>
            <person name="Zachgo S."/>
            <person name="Schmutz J."/>
        </authorList>
    </citation>
    <scope>NUCLEOTIDE SEQUENCE [LARGE SCALE GENOMIC DNA]</scope>
    <source>
        <strain evidence="3">Tak-1</strain>
    </source>
</reference>
<keyword evidence="3" id="KW-1185">Reference proteome</keyword>
<dbReference type="EMBL" id="KZ772703">
    <property type="protein sequence ID" value="PTQ42120.1"/>
    <property type="molecule type" value="Genomic_DNA"/>
</dbReference>
<gene>
    <name evidence="2" type="ORF">MARPO_0031s0090</name>
</gene>
<evidence type="ECO:0000313" key="2">
    <source>
        <dbReference type="EMBL" id="PTQ42120.1"/>
    </source>
</evidence>
<protein>
    <submittedName>
        <fullName evidence="2">Uncharacterized protein</fullName>
    </submittedName>
</protein>
<dbReference type="Gene3D" id="2.120.10.80">
    <property type="entry name" value="Kelch-type beta propeller"/>
    <property type="match status" value="3"/>
</dbReference>
<dbReference type="AlphaFoldDB" id="A0A2R6X7N6"/>
<evidence type="ECO:0000313" key="3">
    <source>
        <dbReference type="Proteomes" id="UP000244005"/>
    </source>
</evidence>
<proteinExistence type="predicted"/>
<dbReference type="OMA" id="CTTIGDK"/>
<dbReference type="EMBL" id="KZ772703">
    <property type="protein sequence ID" value="PTQ42119.1"/>
    <property type="molecule type" value="Genomic_DNA"/>
</dbReference>
<dbReference type="OrthoDB" id="10251809at2759"/>
<accession>A0A2R6X7N6</accession>